<dbReference type="GO" id="GO:0003677">
    <property type="term" value="F:DNA binding"/>
    <property type="evidence" value="ECO:0007669"/>
    <property type="project" value="UniProtKB-KW"/>
</dbReference>
<dbReference type="PATRIC" id="fig|1415166.3.peg.4001"/>
<dbReference type="InterPro" id="IPR010982">
    <property type="entry name" value="Lambda_DNA-bd_dom_sf"/>
</dbReference>
<dbReference type="CDD" id="cd00093">
    <property type="entry name" value="HTH_XRE"/>
    <property type="match status" value="1"/>
</dbReference>
<dbReference type="eggNOG" id="COG1396">
    <property type="taxonomic scope" value="Bacteria"/>
</dbReference>
<dbReference type="EMBL" id="CP006850">
    <property type="protein sequence ID" value="AHH18684.1"/>
    <property type="molecule type" value="Genomic_DNA"/>
</dbReference>
<dbReference type="Pfam" id="PF13560">
    <property type="entry name" value="HTH_31"/>
    <property type="match status" value="1"/>
</dbReference>
<evidence type="ECO:0000313" key="3">
    <source>
        <dbReference type="Proteomes" id="UP000019150"/>
    </source>
</evidence>
<reference evidence="2 3" key="1">
    <citation type="journal article" date="2014" name="Appl. Environ. Microbiol.">
        <title>Insights into the Microbial Degradation of Rubber and Gutta-Percha by Analysis of the Complete Genome of Nocardia nova SH22a.</title>
        <authorList>
            <person name="Luo Q."/>
            <person name="Hiessl S."/>
            <person name="Poehlein A."/>
            <person name="Daniel R."/>
            <person name="Steinbuchel A."/>
        </authorList>
    </citation>
    <scope>NUCLEOTIDE SEQUENCE [LARGE SCALE GENOMIC DNA]</scope>
    <source>
        <strain evidence="2">SH22a</strain>
    </source>
</reference>
<dbReference type="PROSITE" id="PS50943">
    <property type="entry name" value="HTH_CROC1"/>
    <property type="match status" value="1"/>
</dbReference>
<dbReference type="AlphaFoldDB" id="W5THP1"/>
<dbReference type="InterPro" id="IPR043917">
    <property type="entry name" value="DUF5753"/>
</dbReference>
<proteinExistence type="predicted"/>
<dbReference type="Proteomes" id="UP000019150">
    <property type="component" value="Chromosome"/>
</dbReference>
<dbReference type="STRING" id="1415166.NONO_c39000"/>
<evidence type="ECO:0000259" key="1">
    <source>
        <dbReference type="PROSITE" id="PS50943"/>
    </source>
</evidence>
<protein>
    <submittedName>
        <fullName evidence="2">Putative DNA-binding protein</fullName>
    </submittedName>
</protein>
<dbReference type="KEGG" id="nno:NONO_c39000"/>
<keyword evidence="3" id="KW-1185">Reference proteome</keyword>
<evidence type="ECO:0000313" key="2">
    <source>
        <dbReference type="EMBL" id="AHH18684.1"/>
    </source>
</evidence>
<organism evidence="2 3">
    <name type="scientific">Nocardia nova SH22a</name>
    <dbReference type="NCBI Taxonomy" id="1415166"/>
    <lineage>
        <taxon>Bacteria</taxon>
        <taxon>Bacillati</taxon>
        <taxon>Actinomycetota</taxon>
        <taxon>Actinomycetes</taxon>
        <taxon>Mycobacteriales</taxon>
        <taxon>Nocardiaceae</taxon>
        <taxon>Nocardia</taxon>
    </lineage>
</organism>
<dbReference type="InterPro" id="IPR001387">
    <property type="entry name" value="Cro/C1-type_HTH"/>
</dbReference>
<sequence length="302" mass="34306">MIVDDGEPEAVGSTLPRRQLGRYLREAREGAGLTVERAAGLMEWHKSTLSRLERGLTEKVRVRDVLGLCELYGLDQEKVDVAKQLAEHSPARSWWRSYRDVITAKLDTYIGLEGAASELAIFQPLIVPGILQTVDYAKTLDRKYFPDEPEEKLARRIALRMQRQHSVTRQRQPLRVSVILHENVLRTVVGAPTVMAGQLRHLADLSTRENVQVRILPFRAGFPTGVVVSQFVVLTFPKDSRGKPIEPTIVFAESFTGNVYLEDKDDVRRCSQMFHHLMAATLDDRPSRDLMRVMAREYEGES</sequence>
<gene>
    <name evidence="2" type="ORF">NONO_c39000</name>
</gene>
<name>W5THP1_9NOCA</name>
<accession>W5THP1</accession>
<dbReference type="Gene3D" id="1.10.260.40">
    <property type="entry name" value="lambda repressor-like DNA-binding domains"/>
    <property type="match status" value="1"/>
</dbReference>
<dbReference type="SMART" id="SM00530">
    <property type="entry name" value="HTH_XRE"/>
    <property type="match status" value="1"/>
</dbReference>
<dbReference type="SUPFAM" id="SSF47413">
    <property type="entry name" value="lambda repressor-like DNA-binding domains"/>
    <property type="match status" value="1"/>
</dbReference>
<keyword evidence="2" id="KW-0238">DNA-binding</keyword>
<dbReference type="Pfam" id="PF19054">
    <property type="entry name" value="DUF5753"/>
    <property type="match status" value="1"/>
</dbReference>
<dbReference type="HOGENOM" id="CLU_055817_1_0_11"/>
<feature type="domain" description="HTH cro/C1-type" evidence="1">
    <location>
        <begin position="24"/>
        <end position="79"/>
    </location>
</feature>